<keyword evidence="12 15" id="KW-0482">Metalloprotease</keyword>
<feature type="transmembrane region" description="Helical" evidence="15">
    <location>
        <begin position="123"/>
        <end position="142"/>
    </location>
</feature>
<dbReference type="InterPro" id="IPR027417">
    <property type="entry name" value="P-loop_NTPase"/>
</dbReference>
<dbReference type="FunFam" id="1.10.8.60:FF:000001">
    <property type="entry name" value="ATP-dependent zinc metalloprotease FtsH"/>
    <property type="match status" value="1"/>
</dbReference>
<feature type="domain" description="AAA+ ATPase" evidence="17">
    <location>
        <begin position="206"/>
        <end position="345"/>
    </location>
</feature>
<evidence type="ECO:0000256" key="11">
    <source>
        <dbReference type="ARBA" id="ARBA00022989"/>
    </source>
</evidence>
<evidence type="ECO:0000256" key="1">
    <source>
        <dbReference type="ARBA" id="ARBA00004370"/>
    </source>
</evidence>
<comment type="subunit">
    <text evidence="15">Homohexamer.</text>
</comment>
<comment type="subcellular location">
    <subcellularLocation>
        <location evidence="15">Cell membrane</location>
        <topology evidence="15">Multi-pass membrane protein</topology>
        <orientation evidence="15">Cytoplasmic side</orientation>
    </subcellularLocation>
    <subcellularLocation>
        <location evidence="1">Membrane</location>
    </subcellularLocation>
</comment>
<dbReference type="GO" id="GO:0016887">
    <property type="term" value="F:ATP hydrolysis activity"/>
    <property type="evidence" value="ECO:0007669"/>
    <property type="project" value="UniProtKB-UniRule"/>
</dbReference>
<dbReference type="EC" id="3.4.24.-" evidence="15"/>
<dbReference type="Gene3D" id="1.20.58.760">
    <property type="entry name" value="Peptidase M41"/>
    <property type="match status" value="1"/>
</dbReference>
<evidence type="ECO:0000256" key="13">
    <source>
        <dbReference type="ARBA" id="ARBA00023136"/>
    </source>
</evidence>
<comment type="cofactor">
    <cofactor evidence="15">
        <name>Zn(2+)</name>
        <dbReference type="ChEBI" id="CHEBI:29105"/>
    </cofactor>
    <text evidence="15">Binds 1 zinc ion per subunit.</text>
</comment>
<evidence type="ECO:0000256" key="16">
    <source>
        <dbReference type="RuleBase" id="RU003651"/>
    </source>
</evidence>
<evidence type="ECO:0000256" key="6">
    <source>
        <dbReference type="ARBA" id="ARBA00022723"/>
    </source>
</evidence>
<gene>
    <name evidence="15" type="primary">ftsH</name>
    <name evidence="18" type="ORF">H8730_17045</name>
</gene>
<comment type="similarity">
    <text evidence="14 15">In the central section; belongs to the AAA ATPase family.</text>
</comment>
<evidence type="ECO:0000256" key="8">
    <source>
        <dbReference type="ARBA" id="ARBA00022801"/>
    </source>
</evidence>
<dbReference type="Pfam" id="PF17862">
    <property type="entry name" value="AAA_lid_3"/>
    <property type="match status" value="1"/>
</dbReference>
<keyword evidence="19" id="KW-1185">Reference proteome</keyword>
<dbReference type="PROSITE" id="PS00674">
    <property type="entry name" value="AAA"/>
    <property type="match status" value="1"/>
</dbReference>
<feature type="transmembrane region" description="Helical" evidence="15">
    <location>
        <begin position="7"/>
        <end position="27"/>
    </location>
</feature>
<feature type="binding site" evidence="15">
    <location>
        <position position="512"/>
    </location>
    <ligand>
        <name>Zn(2+)</name>
        <dbReference type="ChEBI" id="CHEBI:29105"/>
        <note>catalytic</note>
    </ligand>
</feature>
<dbReference type="InterPro" id="IPR000642">
    <property type="entry name" value="Peptidase_M41"/>
</dbReference>
<dbReference type="InterPro" id="IPR005936">
    <property type="entry name" value="FtsH"/>
</dbReference>
<dbReference type="Proteomes" id="UP000657006">
    <property type="component" value="Unassembled WGS sequence"/>
</dbReference>
<dbReference type="GO" id="GO:0005886">
    <property type="term" value="C:plasma membrane"/>
    <property type="evidence" value="ECO:0007669"/>
    <property type="project" value="UniProtKB-SubCell"/>
</dbReference>
<keyword evidence="7 15" id="KW-0547">Nucleotide-binding</keyword>
<dbReference type="HAMAP" id="MF_01458">
    <property type="entry name" value="FtsH"/>
    <property type="match status" value="1"/>
</dbReference>
<evidence type="ECO:0000313" key="18">
    <source>
        <dbReference type="EMBL" id="MBC8545242.1"/>
    </source>
</evidence>
<sequence>MKDGFKGIGIYVFIILMLVLVLIMGNFDFGLGGTERLTDDKFYADLESGQIDKIQVDPIKVGTAGMGNATIVYKATDSTRENGAVRSLYISDVESFREFMRENYPDVPIYVKAVKADGFLSEFLPMLITMIIVLIVFTFIMNRAQGGGSGNKVMSFGKSKARMIVDDKNRIRFNNVAGLDEEKEEMKEVVEFLRAPKKFSELGARIPKGVLLVGPPGTGKTYLAKAVAGEAGVPFFSISGSDFVEMFVGVGASRVRDLFEQAKKNAPCIVFIDEIDAVGRRRGAGLGGGHDEREQTLNQLLVEMDGFGVNEGVIVIAATNRVDILDPALLRPGRFDRRIVVNRPDVKGREEVLTVHSKGKPLGEDVDLRVVARTTAGFTPADLENLLNEAAIYAARENRKYITMQDIQNAFIKIGIGTEKKSRIITDKEKRITAFHEAGHAIIHHVISELDPVHSISIIPTGMAGGYTMPLPEEDTMYMSKTQMESEIVALLGGRVAEELVLQDVTTGASNDIERATGLARGMVTKYGMSDVLGPIQFGDDNEEVFLGRDIGHTRNYGEEVAGTIDREIRKIVDDAYSRAKSILTEHMQVLHKTAELLLKKEKITGEEFAKLFRSQEIPDPATF</sequence>
<dbReference type="GO" id="GO:0005524">
    <property type="term" value="F:ATP binding"/>
    <property type="evidence" value="ECO:0007669"/>
    <property type="project" value="UniProtKB-UniRule"/>
</dbReference>
<evidence type="ECO:0000256" key="7">
    <source>
        <dbReference type="ARBA" id="ARBA00022741"/>
    </source>
</evidence>
<evidence type="ECO:0000259" key="17">
    <source>
        <dbReference type="SMART" id="SM00382"/>
    </source>
</evidence>
<dbReference type="InterPro" id="IPR003960">
    <property type="entry name" value="ATPase_AAA_CS"/>
</dbReference>
<feature type="binding site" evidence="15">
    <location>
        <position position="440"/>
    </location>
    <ligand>
        <name>Zn(2+)</name>
        <dbReference type="ChEBI" id="CHEBI:29105"/>
        <note>catalytic</note>
    </ligand>
</feature>
<evidence type="ECO:0000256" key="10">
    <source>
        <dbReference type="ARBA" id="ARBA00022840"/>
    </source>
</evidence>
<dbReference type="AlphaFoldDB" id="A0A926DX57"/>
<keyword evidence="8 15" id="KW-0378">Hydrolase</keyword>
<protein>
    <recommendedName>
        <fullName evidence="15">ATP-dependent zinc metalloprotease FtsH</fullName>
        <ecNumber evidence="15">3.4.24.-</ecNumber>
    </recommendedName>
</protein>
<dbReference type="GO" id="GO:0030163">
    <property type="term" value="P:protein catabolic process"/>
    <property type="evidence" value="ECO:0007669"/>
    <property type="project" value="UniProtKB-UniRule"/>
</dbReference>
<organism evidence="18 19">
    <name type="scientific">Bianquea renquensis</name>
    <dbReference type="NCBI Taxonomy" id="2763661"/>
    <lineage>
        <taxon>Bacteria</taxon>
        <taxon>Bacillati</taxon>
        <taxon>Bacillota</taxon>
        <taxon>Clostridia</taxon>
        <taxon>Eubacteriales</taxon>
        <taxon>Bianqueaceae</taxon>
        <taxon>Bianquea</taxon>
    </lineage>
</organism>
<proteinExistence type="inferred from homology"/>
<dbReference type="InterPro" id="IPR003593">
    <property type="entry name" value="AAA+_ATPase"/>
</dbReference>
<keyword evidence="9 15" id="KW-0862">Zinc</keyword>
<dbReference type="InterPro" id="IPR011546">
    <property type="entry name" value="Pept_M41_FtsH_extracell"/>
</dbReference>
<dbReference type="Pfam" id="PF00004">
    <property type="entry name" value="AAA"/>
    <property type="match status" value="1"/>
</dbReference>
<dbReference type="RefSeq" id="WP_283244034.1">
    <property type="nucleotide sequence ID" value="NZ_JACRSQ010000061.1"/>
</dbReference>
<evidence type="ECO:0000256" key="4">
    <source>
        <dbReference type="ARBA" id="ARBA00022670"/>
    </source>
</evidence>
<comment type="similarity">
    <text evidence="16">Belongs to the AAA ATPase family.</text>
</comment>
<keyword evidence="3 15" id="KW-1003">Cell membrane</keyword>
<evidence type="ECO:0000313" key="19">
    <source>
        <dbReference type="Proteomes" id="UP000657006"/>
    </source>
</evidence>
<dbReference type="GO" id="GO:0004176">
    <property type="term" value="F:ATP-dependent peptidase activity"/>
    <property type="evidence" value="ECO:0007669"/>
    <property type="project" value="InterPro"/>
</dbReference>
<keyword evidence="6 15" id="KW-0479">Metal-binding</keyword>
<keyword evidence="10 15" id="KW-0067">ATP-binding</keyword>
<evidence type="ECO:0000256" key="2">
    <source>
        <dbReference type="ARBA" id="ARBA00010044"/>
    </source>
</evidence>
<dbReference type="GO" id="GO:0008270">
    <property type="term" value="F:zinc ion binding"/>
    <property type="evidence" value="ECO:0007669"/>
    <property type="project" value="UniProtKB-UniRule"/>
</dbReference>
<dbReference type="PANTHER" id="PTHR23076:SF113">
    <property type="entry name" value="ATP-DEPENDENT ZINC METALLOPROTEASE FTSH 1, CHLOROPLASTIC-RELATED"/>
    <property type="match status" value="1"/>
</dbReference>
<evidence type="ECO:0000256" key="15">
    <source>
        <dbReference type="HAMAP-Rule" id="MF_01458"/>
    </source>
</evidence>
<evidence type="ECO:0000256" key="5">
    <source>
        <dbReference type="ARBA" id="ARBA00022692"/>
    </source>
</evidence>
<feature type="active site" evidence="15">
    <location>
        <position position="437"/>
    </location>
</feature>
<dbReference type="InterPro" id="IPR003959">
    <property type="entry name" value="ATPase_AAA_core"/>
</dbReference>
<evidence type="ECO:0000256" key="9">
    <source>
        <dbReference type="ARBA" id="ARBA00022833"/>
    </source>
</evidence>
<comment type="function">
    <text evidence="15">Acts as a processive, ATP-dependent zinc metallopeptidase for both cytoplasmic and membrane proteins. Plays a role in the quality control of integral membrane proteins.</text>
</comment>
<dbReference type="EMBL" id="JACRSQ010000061">
    <property type="protein sequence ID" value="MBC8545242.1"/>
    <property type="molecule type" value="Genomic_DNA"/>
</dbReference>
<dbReference type="Gene3D" id="1.10.8.60">
    <property type="match status" value="1"/>
</dbReference>
<evidence type="ECO:0000256" key="14">
    <source>
        <dbReference type="ARBA" id="ARBA00061570"/>
    </source>
</evidence>
<dbReference type="FunFam" id="1.20.58.760:FF:000001">
    <property type="entry name" value="ATP-dependent zinc metalloprotease FtsH"/>
    <property type="match status" value="1"/>
</dbReference>
<keyword evidence="11 15" id="KW-1133">Transmembrane helix</keyword>
<dbReference type="InterPro" id="IPR037219">
    <property type="entry name" value="Peptidase_M41-like"/>
</dbReference>
<reference evidence="18" key="1">
    <citation type="submission" date="2020-08" db="EMBL/GenBank/DDBJ databases">
        <title>Genome public.</title>
        <authorList>
            <person name="Liu C."/>
            <person name="Sun Q."/>
        </authorList>
    </citation>
    <scope>NUCLEOTIDE SEQUENCE</scope>
    <source>
        <strain evidence="18">NSJ-32</strain>
    </source>
</reference>
<dbReference type="SUPFAM" id="SSF140990">
    <property type="entry name" value="FtsH protease domain-like"/>
    <property type="match status" value="1"/>
</dbReference>
<name>A0A926DX57_9FIRM</name>
<dbReference type="GO" id="GO:0006508">
    <property type="term" value="P:proteolysis"/>
    <property type="evidence" value="ECO:0007669"/>
    <property type="project" value="UniProtKB-KW"/>
</dbReference>
<keyword evidence="5 15" id="KW-0812">Transmembrane</keyword>
<dbReference type="Gene3D" id="3.40.50.300">
    <property type="entry name" value="P-loop containing nucleotide triphosphate hydrolases"/>
    <property type="match status" value="1"/>
</dbReference>
<comment type="similarity">
    <text evidence="2 15">In the C-terminal section; belongs to the peptidase M41 family.</text>
</comment>
<dbReference type="NCBIfam" id="TIGR01241">
    <property type="entry name" value="FtsH_fam"/>
    <property type="match status" value="1"/>
</dbReference>
<dbReference type="Pfam" id="PF06480">
    <property type="entry name" value="FtsH_ext"/>
    <property type="match status" value="1"/>
</dbReference>
<dbReference type="PANTHER" id="PTHR23076">
    <property type="entry name" value="METALLOPROTEASE M41 FTSH"/>
    <property type="match status" value="1"/>
</dbReference>
<feature type="binding site" evidence="15">
    <location>
        <position position="436"/>
    </location>
    <ligand>
        <name>Zn(2+)</name>
        <dbReference type="ChEBI" id="CHEBI:29105"/>
        <note>catalytic</note>
    </ligand>
</feature>
<dbReference type="InterPro" id="IPR041569">
    <property type="entry name" value="AAA_lid_3"/>
</dbReference>
<dbReference type="FunFam" id="3.40.50.300:FF:000001">
    <property type="entry name" value="ATP-dependent zinc metalloprotease FtsH"/>
    <property type="match status" value="1"/>
</dbReference>
<dbReference type="SUPFAM" id="SSF52540">
    <property type="entry name" value="P-loop containing nucleoside triphosphate hydrolases"/>
    <property type="match status" value="1"/>
</dbReference>
<dbReference type="Pfam" id="PF01434">
    <property type="entry name" value="Peptidase_M41"/>
    <property type="match status" value="1"/>
</dbReference>
<comment type="caution">
    <text evidence="18">The sequence shown here is derived from an EMBL/GenBank/DDBJ whole genome shotgun (WGS) entry which is preliminary data.</text>
</comment>
<accession>A0A926DX57</accession>
<feature type="binding site" evidence="15">
    <location>
        <begin position="214"/>
        <end position="221"/>
    </location>
    <ligand>
        <name>ATP</name>
        <dbReference type="ChEBI" id="CHEBI:30616"/>
    </ligand>
</feature>
<evidence type="ECO:0000256" key="12">
    <source>
        <dbReference type="ARBA" id="ARBA00023049"/>
    </source>
</evidence>
<dbReference type="CDD" id="cd19501">
    <property type="entry name" value="RecA-like_FtsH"/>
    <property type="match status" value="1"/>
</dbReference>
<dbReference type="SMART" id="SM00382">
    <property type="entry name" value="AAA"/>
    <property type="match status" value="1"/>
</dbReference>
<evidence type="ECO:0000256" key="3">
    <source>
        <dbReference type="ARBA" id="ARBA00022475"/>
    </source>
</evidence>
<keyword evidence="13 15" id="KW-0472">Membrane</keyword>
<dbReference type="GO" id="GO:0004222">
    <property type="term" value="F:metalloendopeptidase activity"/>
    <property type="evidence" value="ECO:0007669"/>
    <property type="project" value="InterPro"/>
</dbReference>
<keyword evidence="4 15" id="KW-0645">Protease</keyword>